<accession>A0A1W1EII6</accession>
<dbReference type="EMBL" id="FRYL01000016">
    <property type="protein sequence ID" value="SHO80688.1"/>
    <property type="molecule type" value="Genomic_DNA"/>
</dbReference>
<dbReference type="AlphaFoldDB" id="A0A1W1EII6"/>
<evidence type="ECO:0000313" key="1">
    <source>
        <dbReference type="EMBL" id="SHO80688.1"/>
    </source>
</evidence>
<reference evidence="1" key="1">
    <citation type="submission" date="2016-10" db="EMBL/GenBank/DDBJ databases">
        <authorList>
            <person name="de Groot N.N."/>
        </authorList>
    </citation>
    <scope>NUCLEOTIDE SEQUENCE</scope>
</reference>
<name>A0A1W1EII6_9ZZZZ</name>
<protein>
    <submittedName>
        <fullName evidence="1">Uncharacterized protein</fullName>
    </submittedName>
</protein>
<gene>
    <name evidence="1" type="ORF">MNB_SV-15-291</name>
</gene>
<sequence length="334" mass="39702">MQKSLKDKYISILPIENSFFYSTTIDDNIKFNRQTLYLNFAHISPYQTFEIIPFYEGKNLLLWFTPKLEKTINIPYGYLLFLELLKEDENAIFIIEDEVFKITVIKDGVLKASFVSYNMGELEKQSLLDEYQLQNIYIVSKNRYNINTLLNNYSILNYYKWYSSEQSLKDIGLKYLDLSVVPIIIIISIFISFELLKDNYIEERYHNLEQEYLSVKKKNDNYRENLRHQKEIKEFFNGFYYDILIYPNSFKVISTICDIVAKDKDNKIKYLKLSGDTIRLSVETHNGVPILNQSLKSGYFKEFKIKSTRELRRKKINEVTFEGKLKKLQKSIDG</sequence>
<organism evidence="1">
    <name type="scientific">hydrothermal vent metagenome</name>
    <dbReference type="NCBI Taxonomy" id="652676"/>
    <lineage>
        <taxon>unclassified sequences</taxon>
        <taxon>metagenomes</taxon>
        <taxon>ecological metagenomes</taxon>
    </lineage>
</organism>
<proteinExistence type="predicted"/>